<proteinExistence type="predicted"/>
<comment type="caution">
    <text evidence="4">The sequence shown here is derived from an EMBL/GenBank/DDBJ whole genome shotgun (WGS) entry which is preliminary data.</text>
</comment>
<dbReference type="PANTHER" id="PTHR47706:SF9">
    <property type="entry name" value="NMRA-LIKE DOMAIN-CONTAINING PROTEIN-RELATED"/>
    <property type="match status" value="1"/>
</dbReference>
<evidence type="ECO:0000313" key="5">
    <source>
        <dbReference type="Proteomes" id="UP000639643"/>
    </source>
</evidence>
<dbReference type="PANTHER" id="PTHR47706">
    <property type="entry name" value="NMRA-LIKE FAMILY PROTEIN"/>
    <property type="match status" value="1"/>
</dbReference>
<keyword evidence="1" id="KW-0521">NADP</keyword>
<feature type="domain" description="NmrA-like" evidence="3">
    <location>
        <begin position="2"/>
        <end position="234"/>
    </location>
</feature>
<gene>
    <name evidence="4" type="ORF">CMUS01_11328</name>
</gene>
<organism evidence="4 5">
    <name type="scientific">Colletotrichum musicola</name>
    <dbReference type="NCBI Taxonomy" id="2175873"/>
    <lineage>
        <taxon>Eukaryota</taxon>
        <taxon>Fungi</taxon>
        <taxon>Dikarya</taxon>
        <taxon>Ascomycota</taxon>
        <taxon>Pezizomycotina</taxon>
        <taxon>Sordariomycetes</taxon>
        <taxon>Hypocreomycetidae</taxon>
        <taxon>Glomerellales</taxon>
        <taxon>Glomerellaceae</taxon>
        <taxon>Colletotrichum</taxon>
        <taxon>Colletotrichum orchidearum species complex</taxon>
    </lineage>
</organism>
<dbReference type="SUPFAM" id="SSF51735">
    <property type="entry name" value="NAD(P)-binding Rossmann-fold domains"/>
    <property type="match status" value="1"/>
</dbReference>
<dbReference type="OrthoDB" id="419598at2759"/>
<evidence type="ECO:0000256" key="1">
    <source>
        <dbReference type="ARBA" id="ARBA00022857"/>
    </source>
</evidence>
<reference evidence="4" key="1">
    <citation type="journal article" date="2020" name="Phytopathology">
        <title>Genome Sequence Resources of Colletotrichum truncatum, C. plurivorum, C. musicola, and C. sojae: Four Species Pathogenic to Soybean (Glycine max).</title>
        <authorList>
            <person name="Rogerio F."/>
            <person name="Boufleur T.R."/>
            <person name="Ciampi-Guillardi M."/>
            <person name="Sukno S.A."/>
            <person name="Thon M.R."/>
            <person name="Massola Junior N.S."/>
            <person name="Baroncelli R."/>
        </authorList>
    </citation>
    <scope>NUCLEOTIDE SEQUENCE</scope>
    <source>
        <strain evidence="4">LFN0074</strain>
    </source>
</reference>
<dbReference type="Gene3D" id="3.40.50.720">
    <property type="entry name" value="NAD(P)-binding Rossmann-like Domain"/>
    <property type="match status" value="1"/>
</dbReference>
<dbReference type="InterPro" id="IPR036291">
    <property type="entry name" value="NAD(P)-bd_dom_sf"/>
</dbReference>
<name>A0A8H6JZV9_9PEZI</name>
<dbReference type="GO" id="GO:0016491">
    <property type="term" value="F:oxidoreductase activity"/>
    <property type="evidence" value="ECO:0007669"/>
    <property type="project" value="UniProtKB-KW"/>
</dbReference>
<evidence type="ECO:0000259" key="3">
    <source>
        <dbReference type="Pfam" id="PF05368"/>
    </source>
</evidence>
<dbReference type="InterPro" id="IPR008030">
    <property type="entry name" value="NmrA-like"/>
</dbReference>
<accession>A0A8H6JZV9</accession>
<dbReference type="Proteomes" id="UP000639643">
    <property type="component" value="Unassembled WGS sequence"/>
</dbReference>
<dbReference type="AlphaFoldDB" id="A0A8H6JZV9"/>
<keyword evidence="5" id="KW-1185">Reference proteome</keyword>
<dbReference type="Pfam" id="PF05368">
    <property type="entry name" value="NmrA"/>
    <property type="match status" value="1"/>
</dbReference>
<evidence type="ECO:0000256" key="2">
    <source>
        <dbReference type="ARBA" id="ARBA00023002"/>
    </source>
</evidence>
<dbReference type="InterPro" id="IPR051609">
    <property type="entry name" value="NmrA/Isoflavone_reductase-like"/>
</dbReference>
<sequence>MLVLIAGVTGNLGGRLAVAAQARGLSVRGLGRDPAKLDVGLLNSLESFITSRNYYDIEALDKAVSGVDAIICAYTPAAELDLDANLLLLRAAERAGVKVFIASSWNNDWAKIKFGEFEPYDPHIAFEQQAAMSSTINPVYIFTGVFADLLFTPYGPGGFDASGDVPVMRYWGDGNKYPQPWTTQDDAAAWTIEVLLNGNGVQEGKGGFFSMRSGEHTIEELALAYEEATGTYVDVRRQGSLVDLADELARLRREKGRLRYFEYLPEAAALIGNRGRWKMEDVVDFQDMRKPTSLEQYLRDRFQQS</sequence>
<evidence type="ECO:0000313" key="4">
    <source>
        <dbReference type="EMBL" id="KAF6821835.1"/>
    </source>
</evidence>
<dbReference type="EMBL" id="WIGM01000568">
    <property type="protein sequence ID" value="KAF6821835.1"/>
    <property type="molecule type" value="Genomic_DNA"/>
</dbReference>
<protein>
    <recommendedName>
        <fullName evidence="3">NmrA-like domain-containing protein</fullName>
    </recommendedName>
</protein>
<keyword evidence="2" id="KW-0560">Oxidoreductase</keyword>